<comment type="caution">
    <text evidence="6">The sequence shown here is derived from an EMBL/GenBank/DDBJ whole genome shotgun (WGS) entry which is preliminary data.</text>
</comment>
<dbReference type="Proteomes" id="UP000236370">
    <property type="component" value="Unassembled WGS sequence"/>
</dbReference>
<comment type="subcellular location">
    <subcellularLocation>
        <location evidence="1">Endomembrane system</location>
    </subcellularLocation>
</comment>
<accession>A0A2J8KA57</accession>
<evidence type="ECO:0000313" key="6">
    <source>
        <dbReference type="EMBL" id="PNI31903.1"/>
    </source>
</evidence>
<feature type="domain" description="Vacuolar protein 14 C-terminal Fig4-binding" evidence="5">
    <location>
        <begin position="155"/>
        <end position="235"/>
    </location>
</feature>
<dbReference type="InterPro" id="IPR021841">
    <property type="entry name" value="VAC14_Fig4p-bd"/>
</dbReference>
<feature type="compositionally biased region" description="Polar residues" evidence="4">
    <location>
        <begin position="49"/>
        <end position="60"/>
    </location>
</feature>
<dbReference type="InterPro" id="IPR026825">
    <property type="entry name" value="Vac14"/>
</dbReference>
<keyword evidence="2" id="KW-0677">Repeat</keyword>
<feature type="compositionally biased region" description="Low complexity" evidence="4">
    <location>
        <begin position="21"/>
        <end position="31"/>
    </location>
</feature>
<evidence type="ECO:0000256" key="3">
    <source>
        <dbReference type="ARBA" id="ARBA00023136"/>
    </source>
</evidence>
<evidence type="ECO:0000256" key="2">
    <source>
        <dbReference type="ARBA" id="ARBA00022737"/>
    </source>
</evidence>
<name>A0A2J8KA57_PANTR</name>
<dbReference type="EMBL" id="NBAG03000381">
    <property type="protein sequence ID" value="PNI31903.1"/>
    <property type="molecule type" value="Genomic_DNA"/>
</dbReference>
<evidence type="ECO:0000256" key="4">
    <source>
        <dbReference type="SAM" id="MobiDB-lite"/>
    </source>
</evidence>
<dbReference type="GO" id="GO:0070772">
    <property type="term" value="C:PAS complex"/>
    <property type="evidence" value="ECO:0007669"/>
    <property type="project" value="InterPro"/>
</dbReference>
<protein>
    <submittedName>
        <fullName evidence="6">VAC14 isoform 8</fullName>
    </submittedName>
</protein>
<evidence type="ECO:0000259" key="5">
    <source>
        <dbReference type="Pfam" id="PF11916"/>
    </source>
</evidence>
<feature type="non-terminal residue" evidence="6">
    <location>
        <position position="1"/>
    </location>
</feature>
<feature type="domain" description="Vacuolar protein 14 C-terminal Fig4-binding" evidence="5">
    <location>
        <begin position="85"/>
        <end position="154"/>
    </location>
</feature>
<feature type="region of interest" description="Disordered" evidence="4">
    <location>
        <begin position="14"/>
        <end position="60"/>
    </location>
</feature>
<evidence type="ECO:0000313" key="7">
    <source>
        <dbReference type="Proteomes" id="UP000236370"/>
    </source>
</evidence>
<dbReference type="Pfam" id="PF11916">
    <property type="entry name" value="Vac14_Fig4_bd"/>
    <property type="match status" value="2"/>
</dbReference>
<evidence type="ECO:0000256" key="1">
    <source>
        <dbReference type="ARBA" id="ARBA00004308"/>
    </source>
</evidence>
<dbReference type="GO" id="GO:0006661">
    <property type="term" value="P:phosphatidylinositol biosynthetic process"/>
    <property type="evidence" value="ECO:0007669"/>
    <property type="project" value="InterPro"/>
</dbReference>
<gene>
    <name evidence="6" type="ORF">CK820_G0040220</name>
</gene>
<sequence>VILKDLEVLAEIASSPAGQTDDPGPLDGPDLQASHSELQVPTPGRAGLLNTSGTKGLECSPSTPTMNSYFYKFMINLLKRFSSERKLLEVRGPFIIRQLCLLLNAENIFHSMADILLREEDLKFASTMVHALNTILLTSTELFQLRNQLKDLKTLNYRHAYDLIQKFGDLEVTVDFLAEVDKLVQLIECPIFTYLRLQLLDVKNNPYLIKALYGLLMLLPQSSAFQLLSHRLQCVPNPELLQTEDSLKAAPKSQRADSP</sequence>
<reference evidence="6 7" key="1">
    <citation type="submission" date="2017-12" db="EMBL/GenBank/DDBJ databases">
        <title>High-resolution comparative analysis of great ape genomes.</title>
        <authorList>
            <person name="Pollen A."/>
            <person name="Hastie A."/>
            <person name="Hormozdiari F."/>
            <person name="Dougherty M."/>
            <person name="Liu R."/>
            <person name="Chaisson M."/>
            <person name="Hoppe E."/>
            <person name="Hill C."/>
            <person name="Pang A."/>
            <person name="Hillier L."/>
            <person name="Baker C."/>
            <person name="Armstrong J."/>
            <person name="Shendure J."/>
            <person name="Paten B."/>
            <person name="Wilson R."/>
            <person name="Chao H."/>
            <person name="Schneider V."/>
            <person name="Ventura M."/>
            <person name="Kronenberg Z."/>
            <person name="Murali S."/>
            <person name="Gordon D."/>
            <person name="Cantsilieris S."/>
            <person name="Munson K."/>
            <person name="Nelson B."/>
            <person name="Raja A."/>
            <person name="Underwood J."/>
            <person name="Diekhans M."/>
            <person name="Fiddes I."/>
            <person name="Haussler D."/>
            <person name="Eichler E."/>
        </authorList>
    </citation>
    <scope>NUCLEOTIDE SEQUENCE [LARGE SCALE GENOMIC DNA]</scope>
    <source>
        <strain evidence="6">Yerkes chimp pedigree #C0471</strain>
    </source>
</reference>
<dbReference type="AlphaFoldDB" id="A0A2J8KA57"/>
<dbReference type="GO" id="GO:0012505">
    <property type="term" value="C:endomembrane system"/>
    <property type="evidence" value="ECO:0007669"/>
    <property type="project" value="UniProtKB-SubCell"/>
</dbReference>
<dbReference type="PANTHER" id="PTHR16023:SF0">
    <property type="entry name" value="PROTEIN VAC14 HOMOLOG"/>
    <property type="match status" value="1"/>
</dbReference>
<feature type="non-terminal residue" evidence="6">
    <location>
        <position position="259"/>
    </location>
</feature>
<proteinExistence type="predicted"/>
<dbReference type="PANTHER" id="PTHR16023">
    <property type="entry name" value="TAX1 BINDING PROTEIN-RELATED"/>
    <property type="match status" value="1"/>
</dbReference>
<keyword evidence="3" id="KW-0472">Membrane</keyword>
<organism evidence="6 7">
    <name type="scientific">Pan troglodytes</name>
    <name type="common">Chimpanzee</name>
    <dbReference type="NCBI Taxonomy" id="9598"/>
    <lineage>
        <taxon>Eukaryota</taxon>
        <taxon>Metazoa</taxon>
        <taxon>Chordata</taxon>
        <taxon>Craniata</taxon>
        <taxon>Vertebrata</taxon>
        <taxon>Euteleostomi</taxon>
        <taxon>Mammalia</taxon>
        <taxon>Eutheria</taxon>
        <taxon>Euarchontoglires</taxon>
        <taxon>Primates</taxon>
        <taxon>Haplorrhini</taxon>
        <taxon>Catarrhini</taxon>
        <taxon>Hominidae</taxon>
        <taxon>Pan</taxon>
    </lineage>
</organism>